<protein>
    <recommendedName>
        <fullName evidence="1">YdhG-like domain-containing protein</fullName>
    </recommendedName>
</protein>
<accession>A0A7W5YLB0</accession>
<evidence type="ECO:0000313" key="3">
    <source>
        <dbReference type="Proteomes" id="UP000579945"/>
    </source>
</evidence>
<proteinExistence type="predicted"/>
<dbReference type="RefSeq" id="WP_183643810.1">
    <property type="nucleotide sequence ID" value="NZ_JACIBV010000001.1"/>
</dbReference>
<evidence type="ECO:0000313" key="2">
    <source>
        <dbReference type="EMBL" id="MBB3725032.1"/>
    </source>
</evidence>
<name>A0A7W5YLB0_9ACTN</name>
<dbReference type="Pfam" id="PF08818">
    <property type="entry name" value="DUF1801"/>
    <property type="match status" value="1"/>
</dbReference>
<sequence length="122" mass="13579">MAETQDVREWLDGLDAPLRGRVEELAQVVREADPRLEQSIKWGRLTFTVEGNWHHWLCGIAATKKGVKLIFHKGALLEDPHDLLLGSGRHLREVPADAAMRQAGAVAGLVREAIAHQCDMPE</sequence>
<evidence type="ECO:0000259" key="1">
    <source>
        <dbReference type="Pfam" id="PF08818"/>
    </source>
</evidence>
<dbReference type="AlphaFoldDB" id="A0A7W5YLB0"/>
<dbReference type="SUPFAM" id="SSF159888">
    <property type="entry name" value="YdhG-like"/>
    <property type="match status" value="1"/>
</dbReference>
<dbReference type="Proteomes" id="UP000579945">
    <property type="component" value="Unassembled WGS sequence"/>
</dbReference>
<reference evidence="2 3" key="1">
    <citation type="submission" date="2020-08" db="EMBL/GenBank/DDBJ databases">
        <title>Sequencing the genomes of 1000 actinobacteria strains.</title>
        <authorList>
            <person name="Klenk H.-P."/>
        </authorList>
    </citation>
    <scope>NUCLEOTIDE SEQUENCE [LARGE SCALE GENOMIC DNA]</scope>
    <source>
        <strain evidence="2 3">DSM 44320</strain>
    </source>
</reference>
<dbReference type="EMBL" id="JACIBV010000001">
    <property type="protein sequence ID" value="MBB3725032.1"/>
    <property type="molecule type" value="Genomic_DNA"/>
</dbReference>
<dbReference type="InterPro" id="IPR014922">
    <property type="entry name" value="YdhG-like"/>
</dbReference>
<dbReference type="GeneID" id="95387491"/>
<organism evidence="2 3">
    <name type="scientific">Nonomuraea dietziae</name>
    <dbReference type="NCBI Taxonomy" id="65515"/>
    <lineage>
        <taxon>Bacteria</taxon>
        <taxon>Bacillati</taxon>
        <taxon>Actinomycetota</taxon>
        <taxon>Actinomycetes</taxon>
        <taxon>Streptosporangiales</taxon>
        <taxon>Streptosporangiaceae</taxon>
        <taxon>Nonomuraea</taxon>
    </lineage>
</organism>
<dbReference type="Gene3D" id="3.90.1150.200">
    <property type="match status" value="1"/>
</dbReference>
<feature type="domain" description="YdhG-like" evidence="1">
    <location>
        <begin position="19"/>
        <end position="114"/>
    </location>
</feature>
<comment type="caution">
    <text evidence="2">The sequence shown here is derived from an EMBL/GenBank/DDBJ whole genome shotgun (WGS) entry which is preliminary data.</text>
</comment>
<gene>
    <name evidence="2" type="ORF">FHR33_000892</name>
</gene>
<keyword evidence="3" id="KW-1185">Reference proteome</keyword>